<dbReference type="Proteomes" id="UP000053617">
    <property type="component" value="Unassembled WGS sequence"/>
</dbReference>
<dbReference type="AlphaFoldDB" id="A0A0D2I9X5"/>
<dbReference type="RefSeq" id="XP_013266926.1">
    <property type="nucleotide sequence ID" value="XM_013411472.1"/>
</dbReference>
<evidence type="ECO:0000313" key="1">
    <source>
        <dbReference type="EMBL" id="KIX00036.1"/>
    </source>
</evidence>
<keyword evidence="2" id="KW-1185">Reference proteome</keyword>
<dbReference type="STRING" id="1442369.A0A0D2I9X5"/>
<name>A0A0D2I9X5_9EURO</name>
<reference evidence="1 2" key="1">
    <citation type="submission" date="2015-01" db="EMBL/GenBank/DDBJ databases">
        <title>The Genome Sequence of Rhinocladiella mackenzie CBS 650.93.</title>
        <authorList>
            <consortium name="The Broad Institute Genomics Platform"/>
            <person name="Cuomo C."/>
            <person name="de Hoog S."/>
            <person name="Gorbushina A."/>
            <person name="Stielow B."/>
            <person name="Teixiera M."/>
            <person name="Abouelleil A."/>
            <person name="Chapman S.B."/>
            <person name="Priest M."/>
            <person name="Young S.K."/>
            <person name="Wortman J."/>
            <person name="Nusbaum C."/>
            <person name="Birren B."/>
        </authorList>
    </citation>
    <scope>NUCLEOTIDE SEQUENCE [LARGE SCALE GENOMIC DNA]</scope>
    <source>
        <strain evidence="1 2">CBS 650.93</strain>
    </source>
</reference>
<dbReference type="OrthoDB" id="4155987at2759"/>
<dbReference type="GeneID" id="25299034"/>
<gene>
    <name evidence="1" type="ORF">Z518_10963</name>
</gene>
<sequence length="356" mass="39972">MDSVVIDFTSTTPATAEEIYHSTTGSTDADKTFQQVTKGLQRLSVSLESEIPPERLDASSQSLNDLTSECSVVADDLLELLKGLQAKDPSTKCQTMDLKTPQDHVDAIRYGECNIFWDRRHSPAAQSCQNFGVWKIDLDEVLTRKRSEKSSTSMQDRRQRSGAGPLLSGDLALGCRKSSEGLIRSLLYSILAEFPDLILKVPPKQGQRTEDMFHAISTISFDSIELENAFDVLMDASNTFGSHRLALFIDGPDEFEPEGMRYRDISSRDIHRLDIFSKNEDFQNLHVNQQQFQWLRKTIAEKCDGGFLWVALVLRNLAESWIAGDRLTDLQSTILTLSTKLEDLSANLLNSTKPPY</sequence>
<dbReference type="PANTHER" id="PTHR10039:SF5">
    <property type="entry name" value="NACHT DOMAIN-CONTAINING PROTEIN"/>
    <property type="match status" value="1"/>
</dbReference>
<evidence type="ECO:0008006" key="3">
    <source>
        <dbReference type="Google" id="ProtNLM"/>
    </source>
</evidence>
<dbReference type="PANTHER" id="PTHR10039">
    <property type="entry name" value="AMELOGENIN"/>
    <property type="match status" value="1"/>
</dbReference>
<accession>A0A0D2I9X5</accession>
<dbReference type="EMBL" id="KN847484">
    <property type="protein sequence ID" value="KIX00036.1"/>
    <property type="molecule type" value="Genomic_DNA"/>
</dbReference>
<dbReference type="VEuPathDB" id="FungiDB:Z518_10963"/>
<organism evidence="1 2">
    <name type="scientific">Rhinocladiella mackenziei CBS 650.93</name>
    <dbReference type="NCBI Taxonomy" id="1442369"/>
    <lineage>
        <taxon>Eukaryota</taxon>
        <taxon>Fungi</taxon>
        <taxon>Dikarya</taxon>
        <taxon>Ascomycota</taxon>
        <taxon>Pezizomycotina</taxon>
        <taxon>Eurotiomycetes</taxon>
        <taxon>Chaetothyriomycetidae</taxon>
        <taxon>Chaetothyriales</taxon>
        <taxon>Herpotrichiellaceae</taxon>
        <taxon>Rhinocladiella</taxon>
    </lineage>
</organism>
<proteinExistence type="predicted"/>
<evidence type="ECO:0000313" key="2">
    <source>
        <dbReference type="Proteomes" id="UP000053617"/>
    </source>
</evidence>
<protein>
    <recommendedName>
        <fullName evidence="3">Prion-inhibition and propagation HeLo domain-containing protein</fullName>
    </recommendedName>
</protein>
<dbReference type="HOGENOM" id="CLU_778777_0_0_1"/>